<proteinExistence type="predicted"/>
<dbReference type="GO" id="GO:0004180">
    <property type="term" value="F:carboxypeptidase activity"/>
    <property type="evidence" value="ECO:0007669"/>
    <property type="project" value="UniProtKB-KW"/>
</dbReference>
<dbReference type="RefSeq" id="WP_187467163.1">
    <property type="nucleotide sequence ID" value="NZ_JACSIT010000118.1"/>
</dbReference>
<evidence type="ECO:0000313" key="3">
    <source>
        <dbReference type="Proteomes" id="UP000650081"/>
    </source>
</evidence>
<dbReference type="SUPFAM" id="SSF49464">
    <property type="entry name" value="Carboxypeptidase regulatory domain-like"/>
    <property type="match status" value="1"/>
</dbReference>
<dbReference type="Pfam" id="PF13715">
    <property type="entry name" value="CarbopepD_reg_2"/>
    <property type="match status" value="1"/>
</dbReference>
<dbReference type="InterPro" id="IPR008969">
    <property type="entry name" value="CarboxyPept-like_regulatory"/>
</dbReference>
<dbReference type="Proteomes" id="UP000650081">
    <property type="component" value="Unassembled WGS sequence"/>
</dbReference>
<keyword evidence="2" id="KW-0645">Protease</keyword>
<protein>
    <submittedName>
        <fullName evidence="2">Carboxypeptidase-like regulatory domain-containing protein</fullName>
    </submittedName>
</protein>
<dbReference type="EMBL" id="JACSIT010000118">
    <property type="protein sequence ID" value="MBC6995113.1"/>
    <property type="molecule type" value="Genomic_DNA"/>
</dbReference>
<gene>
    <name evidence="2" type="ORF">H9S92_13115</name>
</gene>
<keyword evidence="2" id="KW-0378">Hydrolase</keyword>
<dbReference type="Gene3D" id="2.60.40.1120">
    <property type="entry name" value="Carboxypeptidase-like, regulatory domain"/>
    <property type="match status" value="1"/>
</dbReference>
<name>A0A923T9I9_9BACT</name>
<evidence type="ECO:0000313" key="2">
    <source>
        <dbReference type="EMBL" id="MBC6995113.1"/>
    </source>
</evidence>
<organism evidence="2 3">
    <name type="scientific">Neolewinella lacunae</name>
    <dbReference type="NCBI Taxonomy" id="1517758"/>
    <lineage>
        <taxon>Bacteria</taxon>
        <taxon>Pseudomonadati</taxon>
        <taxon>Bacteroidota</taxon>
        <taxon>Saprospiria</taxon>
        <taxon>Saprospirales</taxon>
        <taxon>Lewinellaceae</taxon>
        <taxon>Neolewinella</taxon>
    </lineage>
</organism>
<reference evidence="2" key="1">
    <citation type="submission" date="2020-08" db="EMBL/GenBank/DDBJ databases">
        <title>Lewinella bacteria from marine environments.</title>
        <authorList>
            <person name="Zhong Y."/>
        </authorList>
    </citation>
    <scope>NUCLEOTIDE SEQUENCE</scope>
    <source>
        <strain evidence="2">KCTC 42187</strain>
    </source>
</reference>
<evidence type="ECO:0000256" key="1">
    <source>
        <dbReference type="SAM" id="SignalP"/>
    </source>
</evidence>
<keyword evidence="1" id="KW-0732">Signal</keyword>
<comment type="caution">
    <text evidence="2">The sequence shown here is derived from an EMBL/GenBank/DDBJ whole genome shotgun (WGS) entry which is preliminary data.</text>
</comment>
<keyword evidence="2" id="KW-0121">Carboxypeptidase</keyword>
<dbReference type="AlphaFoldDB" id="A0A923T9I9"/>
<sequence>MPSLLLLLLLFTTAFTQAQGTLSGTVTDAQTGEPLGFATVYLDGTSKGDVTDEAGRFTLANVVLPANLVISHLSYTNQVLALTADPGPLSIRMEARERVLAGVEVTDRNLRQKTLAEFKTLLLGADEWGEQSTFQNDNVLRFDRDYRPQTIQVHNERMRQLLLSAERSDGRWSADGSTYTFEEATNLQAVSNGPLTIRLPHLGYTLQMDLNHFEADYRSGSRTLLGTFFFAPSAKQNAQQRKNRERAYLGSAMHFARALLAGTLTENGFRVLEVSKDSTGRGEIVQDILLRDYLHPGEDGTWELRGLAGRSLAILYYADQQKRPLPPEKWRKQQPVQSRCFVQEDRCLLLAGGAFGDASLTFSGDMGSRGLAWLLPVDYVFGE</sequence>
<feature type="signal peptide" evidence="1">
    <location>
        <begin position="1"/>
        <end position="18"/>
    </location>
</feature>
<feature type="chain" id="PRO_5037965411" evidence="1">
    <location>
        <begin position="19"/>
        <end position="383"/>
    </location>
</feature>
<accession>A0A923T9I9</accession>
<keyword evidence="3" id="KW-1185">Reference proteome</keyword>